<evidence type="ECO:0000313" key="2">
    <source>
        <dbReference type="Proteomes" id="UP000481153"/>
    </source>
</evidence>
<organism evidence="1 2">
    <name type="scientific">Aphanomyces euteiches</name>
    <dbReference type="NCBI Taxonomy" id="100861"/>
    <lineage>
        <taxon>Eukaryota</taxon>
        <taxon>Sar</taxon>
        <taxon>Stramenopiles</taxon>
        <taxon>Oomycota</taxon>
        <taxon>Saprolegniomycetes</taxon>
        <taxon>Saprolegniales</taxon>
        <taxon>Verrucalvaceae</taxon>
        <taxon>Aphanomyces</taxon>
    </lineage>
</organism>
<dbReference type="AlphaFoldDB" id="A0A6G0XFT7"/>
<dbReference type="EMBL" id="VJMJ01000067">
    <property type="protein sequence ID" value="KAF0739083.1"/>
    <property type="molecule type" value="Genomic_DNA"/>
</dbReference>
<reference evidence="1 2" key="1">
    <citation type="submission" date="2019-07" db="EMBL/GenBank/DDBJ databases">
        <title>Genomics analysis of Aphanomyces spp. identifies a new class of oomycete effector associated with host adaptation.</title>
        <authorList>
            <person name="Gaulin E."/>
        </authorList>
    </citation>
    <scope>NUCLEOTIDE SEQUENCE [LARGE SCALE GENOMIC DNA]</scope>
    <source>
        <strain evidence="1 2">ATCC 201684</strain>
    </source>
</reference>
<accession>A0A6G0XFT7</accession>
<protein>
    <submittedName>
        <fullName evidence="1">Uncharacterized protein</fullName>
    </submittedName>
</protein>
<sequence>MAKTRGNQTSTTNALVFWQANGFVTYDMSRAPWRSRVLGKDWRESNVDCYCGGRNARLESVCASRRGRWWCLYGEIVFDVVLDSARVKRRRLAPHV</sequence>
<proteinExistence type="predicted"/>
<gene>
    <name evidence="1" type="ORF">Ae201684_005263</name>
</gene>
<dbReference type="Proteomes" id="UP000481153">
    <property type="component" value="Unassembled WGS sequence"/>
</dbReference>
<keyword evidence="2" id="KW-1185">Reference proteome</keyword>
<evidence type="ECO:0000313" key="1">
    <source>
        <dbReference type="EMBL" id="KAF0739083.1"/>
    </source>
</evidence>
<comment type="caution">
    <text evidence="1">The sequence shown here is derived from an EMBL/GenBank/DDBJ whole genome shotgun (WGS) entry which is preliminary data.</text>
</comment>
<name>A0A6G0XFT7_9STRA</name>